<comment type="caution">
    <text evidence="2">The sequence shown here is derived from an EMBL/GenBank/DDBJ whole genome shotgun (WGS) entry which is preliminary data.</text>
</comment>
<evidence type="ECO:0000313" key="3">
    <source>
        <dbReference type="Proteomes" id="UP001185069"/>
    </source>
</evidence>
<dbReference type="RefSeq" id="WP_309798519.1">
    <property type="nucleotide sequence ID" value="NZ_BAAAHY010000005.1"/>
</dbReference>
<feature type="compositionally biased region" description="Low complexity" evidence="1">
    <location>
        <begin position="19"/>
        <end position="32"/>
    </location>
</feature>
<reference evidence="2 3" key="1">
    <citation type="submission" date="2023-07" db="EMBL/GenBank/DDBJ databases">
        <title>Sequencing the genomes of 1000 actinobacteria strains.</title>
        <authorList>
            <person name="Klenk H.-P."/>
        </authorList>
    </citation>
    <scope>NUCLEOTIDE SEQUENCE [LARGE SCALE GENOMIC DNA]</scope>
    <source>
        <strain evidence="2 3">DSM 14555</strain>
    </source>
</reference>
<sequence length="236" mass="24567">MTTSSRRTLARHAALPGESNSGPAPRNSSGSSRGRRRATPQKGTLGQLWDATPKAPAQRVAAVAVAGVMVAGIATTGQANTPEPQVVSENAAATAITANAAANLDFARVASKSIPAEKKAGSTTDAASSEIQAVNDPKAAQAFAASQLGSFGWDQSQMSCLVSLWTRESGWRTTAENPSSLAYGIAQSLPAEKMATTGADYRTNYKTQITWGLGYIKQRYGSPCGAWGKSQAVGWY</sequence>
<organism evidence="2 3">
    <name type="scientific">Arthrobacter russicus</name>
    <dbReference type="NCBI Taxonomy" id="172040"/>
    <lineage>
        <taxon>Bacteria</taxon>
        <taxon>Bacillati</taxon>
        <taxon>Actinomycetota</taxon>
        <taxon>Actinomycetes</taxon>
        <taxon>Micrococcales</taxon>
        <taxon>Micrococcaceae</taxon>
        <taxon>Arthrobacter</taxon>
    </lineage>
</organism>
<dbReference type="InterPro" id="IPR023346">
    <property type="entry name" value="Lysozyme-like_dom_sf"/>
</dbReference>
<dbReference type="EMBL" id="JAVDQF010000001">
    <property type="protein sequence ID" value="MDR6269862.1"/>
    <property type="molecule type" value="Genomic_DNA"/>
</dbReference>
<protein>
    <recommendedName>
        <fullName evidence="4">Transglycosylase SLT domain-containing protein</fullName>
    </recommendedName>
</protein>
<keyword evidence="3" id="KW-1185">Reference proteome</keyword>
<gene>
    <name evidence="2" type="ORF">JOE69_002100</name>
</gene>
<feature type="region of interest" description="Disordered" evidence="1">
    <location>
        <begin position="1"/>
        <end position="51"/>
    </location>
</feature>
<name>A0ABU1JBR1_9MICC</name>
<dbReference type="SUPFAM" id="SSF53955">
    <property type="entry name" value="Lysozyme-like"/>
    <property type="match status" value="1"/>
</dbReference>
<dbReference type="Proteomes" id="UP001185069">
    <property type="component" value="Unassembled WGS sequence"/>
</dbReference>
<evidence type="ECO:0000313" key="2">
    <source>
        <dbReference type="EMBL" id="MDR6269862.1"/>
    </source>
</evidence>
<evidence type="ECO:0008006" key="4">
    <source>
        <dbReference type="Google" id="ProtNLM"/>
    </source>
</evidence>
<accession>A0ABU1JBR1</accession>
<proteinExistence type="predicted"/>
<evidence type="ECO:0000256" key="1">
    <source>
        <dbReference type="SAM" id="MobiDB-lite"/>
    </source>
</evidence>